<reference evidence="1" key="1">
    <citation type="submission" date="2020-05" db="EMBL/GenBank/DDBJ databases">
        <authorList>
            <person name="Chiriac C."/>
            <person name="Salcher M."/>
            <person name="Ghai R."/>
            <person name="Kavagutti S V."/>
        </authorList>
    </citation>
    <scope>NUCLEOTIDE SEQUENCE</scope>
</reference>
<evidence type="ECO:0000313" key="1">
    <source>
        <dbReference type="EMBL" id="CAB4174977.1"/>
    </source>
</evidence>
<organism evidence="1">
    <name type="scientific">uncultured Caudovirales phage</name>
    <dbReference type="NCBI Taxonomy" id="2100421"/>
    <lineage>
        <taxon>Viruses</taxon>
        <taxon>Duplodnaviria</taxon>
        <taxon>Heunggongvirae</taxon>
        <taxon>Uroviricota</taxon>
        <taxon>Caudoviricetes</taxon>
        <taxon>Peduoviridae</taxon>
        <taxon>Maltschvirus</taxon>
        <taxon>Maltschvirus maltsch</taxon>
    </lineage>
</organism>
<name>A0A6J5PVV7_9CAUD</name>
<protein>
    <submittedName>
        <fullName evidence="1">Uncharacterized protein</fullName>
    </submittedName>
</protein>
<dbReference type="EMBL" id="LR796916">
    <property type="protein sequence ID" value="CAB4174977.1"/>
    <property type="molecule type" value="Genomic_DNA"/>
</dbReference>
<proteinExistence type="predicted"/>
<dbReference type="EMBL" id="LR797195">
    <property type="protein sequence ID" value="CAB4193352.1"/>
    <property type="molecule type" value="Genomic_DNA"/>
</dbReference>
<accession>A0A6J5PVV7</accession>
<gene>
    <name evidence="2" type="ORF">UFOVP1247_62</name>
    <name evidence="1" type="ORF">UFOVP970_102</name>
</gene>
<evidence type="ECO:0000313" key="2">
    <source>
        <dbReference type="EMBL" id="CAB4193352.1"/>
    </source>
</evidence>
<sequence length="53" mass="6078">MSMLRFTDGESFDTSGPIRKEERYDGWYVIGGGKLIPVRDEEEADRVIKRLAS</sequence>